<keyword evidence="2" id="KW-0813">Transport</keyword>
<gene>
    <name evidence="5" type="ORF">ACOF00016_LOCUS1022</name>
</gene>
<accession>A0A7S3P2W5</accession>
<protein>
    <recommendedName>
        <fullName evidence="6">Exocyst complex component Sec6</fullName>
    </recommendedName>
</protein>
<dbReference type="InterPro" id="IPR042532">
    <property type="entry name" value="EXOC3/Sec6_C"/>
</dbReference>
<comment type="similarity">
    <text evidence="1">Belongs to the SEC6 family.</text>
</comment>
<dbReference type="GO" id="GO:0000145">
    <property type="term" value="C:exocyst"/>
    <property type="evidence" value="ECO:0007669"/>
    <property type="project" value="InterPro"/>
</dbReference>
<reference evidence="5" key="1">
    <citation type="submission" date="2021-01" db="EMBL/GenBank/DDBJ databases">
        <authorList>
            <person name="Corre E."/>
            <person name="Pelletier E."/>
            <person name="Niang G."/>
            <person name="Scheremetjew M."/>
            <person name="Finn R."/>
            <person name="Kale V."/>
            <person name="Holt S."/>
            <person name="Cochrane G."/>
            <person name="Meng A."/>
            <person name="Brown T."/>
            <person name="Cohen L."/>
        </authorList>
    </citation>
    <scope>NUCLEOTIDE SEQUENCE</scope>
    <source>
        <strain evidence="5">CCMP127</strain>
    </source>
</reference>
<dbReference type="GO" id="GO:0006887">
    <property type="term" value="P:exocytosis"/>
    <property type="evidence" value="ECO:0007669"/>
    <property type="project" value="UniProtKB-KW"/>
</dbReference>
<evidence type="ECO:0000313" key="5">
    <source>
        <dbReference type="EMBL" id="CAE0402766.1"/>
    </source>
</evidence>
<sequence length="620" mass="71479">MKKSWRQAFRITGAMGVRIRGNDLDDTNTTCSDSEAYHVDEREAFAYNFRQVLGKIFEGTANKTVLISETQMNEIKRSIAADYTERLLRYSQKVDHGVELHLLCASHVMDQFLEALDKIRQTKMPSTTQEAIFQEMEMYICPRIVYQLDPMNNLTPDAAAKAVTWISKFQDEMTRVGLDLELREEWVKGQRSVLDFYLDRAVRHETTILLQEVLKLHSDGDIRRNEEGNLVTSLPEDITYVFNQQLKVASGCLPDKFKEDILMACNDELAGMIGDFMFRISSEWEQMSAAHFCAVINDTSRLAEYCEKRHKECLTRPELIEAAKNITRDITEMSLHATRYLCERVMLDLREPEPILTSVGDAVWESPECHSAVDRTIATFKDFFADFQQWLIRDYFFPKVLKNCFDLALKTYLESFFANTMIRGANGPVSPVEELEQDFLRFVFFFNDDQFLAYHGRGGFYSQKVITDHLCILQHMAAIMDPTNLPGDLSFEIQEVLAYFGEHENGVPAVLHLVGLRRRQRGIGPMHWVTEIASAKKELAKRGKRNIAPLSCTIPDVRNSTRLRNSTMLRRLRSLSPGQKQHVDGKENAKENQNPEAHKPTEELEDDWLLFFEGRMLAEF</sequence>
<evidence type="ECO:0000256" key="3">
    <source>
        <dbReference type="ARBA" id="ARBA00022483"/>
    </source>
</evidence>
<dbReference type="GO" id="GO:0051601">
    <property type="term" value="P:exocyst localization"/>
    <property type="evidence" value="ECO:0007669"/>
    <property type="project" value="TreeGrafter"/>
</dbReference>
<evidence type="ECO:0000256" key="4">
    <source>
        <dbReference type="SAM" id="MobiDB-lite"/>
    </source>
</evidence>
<evidence type="ECO:0000256" key="1">
    <source>
        <dbReference type="ARBA" id="ARBA00009447"/>
    </source>
</evidence>
<dbReference type="Pfam" id="PF06046">
    <property type="entry name" value="Sec6"/>
    <property type="match status" value="1"/>
</dbReference>
<dbReference type="Gene3D" id="1.10.357.50">
    <property type="match status" value="1"/>
</dbReference>
<dbReference type="Gene3D" id="1.10.357.70">
    <property type="entry name" value="Exocyst complex component Sec6, C-terminal domain"/>
    <property type="match status" value="1"/>
</dbReference>
<keyword evidence="3" id="KW-0268">Exocytosis</keyword>
<feature type="region of interest" description="Disordered" evidence="4">
    <location>
        <begin position="575"/>
        <end position="600"/>
    </location>
</feature>
<dbReference type="PANTHER" id="PTHR21292:SF1">
    <property type="entry name" value="EXOCYST COMPLEX COMPONENT 3"/>
    <property type="match status" value="1"/>
</dbReference>
<evidence type="ECO:0000256" key="2">
    <source>
        <dbReference type="ARBA" id="ARBA00022448"/>
    </source>
</evidence>
<evidence type="ECO:0008006" key="6">
    <source>
        <dbReference type="Google" id="ProtNLM"/>
    </source>
</evidence>
<dbReference type="AlphaFoldDB" id="A0A7S3P2W5"/>
<dbReference type="PANTHER" id="PTHR21292">
    <property type="entry name" value="EXOCYST COMPLEX COMPONENT SEC6-RELATED"/>
    <property type="match status" value="1"/>
</dbReference>
<name>A0A7S3P2W5_9STRA</name>
<proteinExistence type="inferred from homology"/>
<dbReference type="InterPro" id="IPR010326">
    <property type="entry name" value="EXOC3/Sec6"/>
</dbReference>
<dbReference type="EMBL" id="HBIM01001180">
    <property type="protein sequence ID" value="CAE0402766.1"/>
    <property type="molecule type" value="Transcribed_RNA"/>
</dbReference>
<feature type="compositionally biased region" description="Basic and acidic residues" evidence="4">
    <location>
        <begin position="581"/>
        <end position="590"/>
    </location>
</feature>
<organism evidence="5">
    <name type="scientific">Amphora coffeiformis</name>
    <dbReference type="NCBI Taxonomy" id="265554"/>
    <lineage>
        <taxon>Eukaryota</taxon>
        <taxon>Sar</taxon>
        <taxon>Stramenopiles</taxon>
        <taxon>Ochrophyta</taxon>
        <taxon>Bacillariophyta</taxon>
        <taxon>Bacillariophyceae</taxon>
        <taxon>Bacillariophycidae</taxon>
        <taxon>Thalassiophysales</taxon>
        <taxon>Catenulaceae</taxon>
        <taxon>Amphora</taxon>
    </lineage>
</organism>
<dbReference type="GO" id="GO:0000149">
    <property type="term" value="F:SNARE binding"/>
    <property type="evidence" value="ECO:0007669"/>
    <property type="project" value="TreeGrafter"/>
</dbReference>